<dbReference type="AlphaFoldDB" id="A0A0C3H5A5"/>
<keyword evidence="1" id="KW-1133">Transmembrane helix</keyword>
<evidence type="ECO:0000256" key="1">
    <source>
        <dbReference type="SAM" id="Phobius"/>
    </source>
</evidence>
<sequence length="186" mass="20972">MGTKYHRIETGDDSELVDRNANTNDNIELGESVPPAYSNESNESNVQINDAPALLTDSELRKRLPPIDGSNADVRAFIQLLLQKRGGSYHLMSDNLSLVGSAPGRDIRYLTGADLHRLKEEELVGMFPETWPPALQKLVAKDVKWFTDWDQRRASRFCGGIFCILLVILIIFFIVIFVSMLISHRL</sequence>
<gene>
    <name evidence="2" type="ORF">OIDMADRAFT_147988</name>
</gene>
<dbReference type="Proteomes" id="UP000054321">
    <property type="component" value="Unassembled WGS sequence"/>
</dbReference>
<feature type="transmembrane region" description="Helical" evidence="1">
    <location>
        <begin position="157"/>
        <end position="182"/>
    </location>
</feature>
<dbReference type="HOGENOM" id="CLU_1454826_0_0_1"/>
<protein>
    <submittedName>
        <fullName evidence="2">Uncharacterized protein</fullName>
    </submittedName>
</protein>
<keyword evidence="1" id="KW-0812">Transmembrane</keyword>
<keyword evidence="3" id="KW-1185">Reference proteome</keyword>
<reference evidence="2 3" key="1">
    <citation type="submission" date="2014-04" db="EMBL/GenBank/DDBJ databases">
        <authorList>
            <consortium name="DOE Joint Genome Institute"/>
            <person name="Kuo A."/>
            <person name="Martino E."/>
            <person name="Perotto S."/>
            <person name="Kohler A."/>
            <person name="Nagy L.G."/>
            <person name="Floudas D."/>
            <person name="Copeland A."/>
            <person name="Barry K.W."/>
            <person name="Cichocki N."/>
            <person name="Veneault-Fourrey C."/>
            <person name="LaButti K."/>
            <person name="Lindquist E.A."/>
            <person name="Lipzen A."/>
            <person name="Lundell T."/>
            <person name="Morin E."/>
            <person name="Murat C."/>
            <person name="Sun H."/>
            <person name="Tunlid A."/>
            <person name="Henrissat B."/>
            <person name="Grigoriev I.V."/>
            <person name="Hibbett D.S."/>
            <person name="Martin F."/>
            <person name="Nordberg H.P."/>
            <person name="Cantor M.N."/>
            <person name="Hua S.X."/>
        </authorList>
    </citation>
    <scope>NUCLEOTIDE SEQUENCE [LARGE SCALE GENOMIC DNA]</scope>
    <source>
        <strain evidence="2 3">Zn</strain>
    </source>
</reference>
<proteinExistence type="predicted"/>
<dbReference type="EMBL" id="KN832882">
    <property type="protein sequence ID" value="KIM97601.1"/>
    <property type="molecule type" value="Genomic_DNA"/>
</dbReference>
<keyword evidence="1" id="KW-0472">Membrane</keyword>
<dbReference type="InParanoid" id="A0A0C3H5A5"/>
<accession>A0A0C3H5A5</accession>
<dbReference type="OrthoDB" id="10618253at2759"/>
<evidence type="ECO:0000313" key="2">
    <source>
        <dbReference type="EMBL" id="KIM97601.1"/>
    </source>
</evidence>
<name>A0A0C3H5A5_OIDMZ</name>
<reference evidence="3" key="2">
    <citation type="submission" date="2015-01" db="EMBL/GenBank/DDBJ databases">
        <title>Evolutionary Origins and Diversification of the Mycorrhizal Mutualists.</title>
        <authorList>
            <consortium name="DOE Joint Genome Institute"/>
            <consortium name="Mycorrhizal Genomics Consortium"/>
            <person name="Kohler A."/>
            <person name="Kuo A."/>
            <person name="Nagy L.G."/>
            <person name="Floudas D."/>
            <person name="Copeland A."/>
            <person name="Barry K.W."/>
            <person name="Cichocki N."/>
            <person name="Veneault-Fourrey C."/>
            <person name="LaButti K."/>
            <person name="Lindquist E.A."/>
            <person name="Lipzen A."/>
            <person name="Lundell T."/>
            <person name="Morin E."/>
            <person name="Murat C."/>
            <person name="Riley R."/>
            <person name="Ohm R."/>
            <person name="Sun H."/>
            <person name="Tunlid A."/>
            <person name="Henrissat B."/>
            <person name="Grigoriev I.V."/>
            <person name="Hibbett D.S."/>
            <person name="Martin F."/>
        </authorList>
    </citation>
    <scope>NUCLEOTIDE SEQUENCE [LARGE SCALE GENOMIC DNA]</scope>
    <source>
        <strain evidence="3">Zn</strain>
    </source>
</reference>
<evidence type="ECO:0000313" key="3">
    <source>
        <dbReference type="Proteomes" id="UP000054321"/>
    </source>
</evidence>
<organism evidence="2 3">
    <name type="scientific">Oidiodendron maius (strain Zn)</name>
    <dbReference type="NCBI Taxonomy" id="913774"/>
    <lineage>
        <taxon>Eukaryota</taxon>
        <taxon>Fungi</taxon>
        <taxon>Dikarya</taxon>
        <taxon>Ascomycota</taxon>
        <taxon>Pezizomycotina</taxon>
        <taxon>Leotiomycetes</taxon>
        <taxon>Leotiomycetes incertae sedis</taxon>
        <taxon>Myxotrichaceae</taxon>
        <taxon>Oidiodendron</taxon>
    </lineage>
</organism>